<dbReference type="Pfam" id="PF00753">
    <property type="entry name" value="Lactamase_B"/>
    <property type="match status" value="1"/>
</dbReference>
<dbReference type="InterPro" id="IPR052926">
    <property type="entry name" value="Metallo-beta-lactamase_dom"/>
</dbReference>
<protein>
    <submittedName>
        <fullName evidence="2">Metallo-beta-lactamase domain protein</fullName>
    </submittedName>
</protein>
<dbReference type="InterPro" id="IPR041712">
    <property type="entry name" value="DHPS-like_MBL-fold"/>
</dbReference>
<dbReference type="KEGG" id="faa:HMPREF0389_00954"/>
<keyword evidence="3" id="KW-1185">Reference proteome</keyword>
<dbReference type="CDD" id="cd07713">
    <property type="entry name" value="DHPS-like_MBL-fold"/>
    <property type="match status" value="1"/>
</dbReference>
<evidence type="ECO:0000313" key="3">
    <source>
        <dbReference type="Proteomes" id="UP000007468"/>
    </source>
</evidence>
<gene>
    <name evidence="2" type="ordered locus">HMPREF0389_00954</name>
</gene>
<dbReference type="PANTHER" id="PTHR13754">
    <property type="entry name" value="METALLO-BETA-LACTAMASE SUPERFAMILY PROTEIN"/>
    <property type="match status" value="1"/>
</dbReference>
<organism evidence="2 3">
    <name type="scientific">Filifactor alocis (strain ATCC 35896 / CCUG 47790 / D40 B5)</name>
    <name type="common">Fusobacterium alocis</name>
    <dbReference type="NCBI Taxonomy" id="546269"/>
    <lineage>
        <taxon>Bacteria</taxon>
        <taxon>Bacillati</taxon>
        <taxon>Bacillota</taxon>
        <taxon>Clostridia</taxon>
        <taxon>Peptostreptococcales</taxon>
        <taxon>Filifactoraceae</taxon>
        <taxon>Filifactor</taxon>
    </lineage>
</organism>
<sequence length="275" mass="31313">MLLKVLIENTACSEEFHHEHGLSLYLEANGKKMLFDVGASDLFYENAKKMGVAVENVDFLVISHGHSDHGGGLERFLQANKRAKVYLPPHAFEKHYSLRVENKPVYIGLNEELEHEKRLVVMQEGMTELEKGFFVFSSIPLKEATPQSNQFLFMEKNGILEHDTFEHEQNLVIEEGNKKIVITGCAHNGIVNIIEEFKKLFHCEPDNVLGGFHLSNPANGEPEDADKLKQVGEYFLSHKTNYYTCHCTGLKAYQLLKDQMQDRINYLSAGTEIEL</sequence>
<dbReference type="OrthoDB" id="9803916at2"/>
<dbReference type="RefSeq" id="WP_014262946.1">
    <property type="nucleotide sequence ID" value="NC_016630.1"/>
</dbReference>
<evidence type="ECO:0000313" key="2">
    <source>
        <dbReference type="EMBL" id="EFE29032.1"/>
    </source>
</evidence>
<dbReference type="SMART" id="SM00849">
    <property type="entry name" value="Lactamase_B"/>
    <property type="match status" value="1"/>
</dbReference>
<dbReference type="Gene3D" id="3.60.15.10">
    <property type="entry name" value="Ribonuclease Z/Hydroxyacylglutathione hydrolase-like"/>
    <property type="match status" value="1"/>
</dbReference>
<dbReference type="SUPFAM" id="SSF56281">
    <property type="entry name" value="Metallo-hydrolase/oxidoreductase"/>
    <property type="match status" value="1"/>
</dbReference>
<proteinExistence type="predicted"/>
<dbReference type="AlphaFoldDB" id="D6GQH9"/>
<reference evidence="3" key="1">
    <citation type="submission" date="2010-12" db="EMBL/GenBank/DDBJ databases">
        <title>The genome sequence of Filifactor alocis strain ATCC 35896.</title>
        <authorList>
            <consortium name="The Broad Institute Genome Sequencing Platform"/>
            <person name="Ward D."/>
            <person name="Earl A."/>
            <person name="Feldgarden M."/>
            <person name="Young S.K."/>
            <person name="Gargeya S."/>
            <person name="Zeng Q."/>
            <person name="Alvarado L."/>
            <person name="Berlin A."/>
            <person name="Bochicchio J."/>
            <person name="Chapman S.B."/>
            <person name="Chen Z."/>
            <person name="Freedman E."/>
            <person name="Gellesch M."/>
            <person name="Goldberg J."/>
            <person name="Griggs A."/>
            <person name="Gujja S."/>
            <person name="Heilman E."/>
            <person name="Heiman D."/>
            <person name="Howarth C."/>
            <person name="Mehta T."/>
            <person name="Neiman D."/>
            <person name="Pearson M."/>
            <person name="Roberts A."/>
            <person name="Saif S."/>
            <person name="Shea T."/>
            <person name="Shenoy N."/>
            <person name="Sisk P."/>
            <person name="Stolte C."/>
            <person name="Sykes S."/>
            <person name="White J."/>
            <person name="Yandava C."/>
            <person name="Izard J."/>
            <person name="Blanton J.M."/>
            <person name="Baranova O.V."/>
            <person name="Tanner A.C."/>
            <person name="Dewhirst F.E."/>
            <person name="Haas B."/>
            <person name="Nusbaum C."/>
            <person name="Birren B."/>
        </authorList>
    </citation>
    <scope>NUCLEOTIDE SEQUENCE [LARGE SCALE GENOMIC DNA]</scope>
    <source>
        <strain evidence="3">ATCC 35896 / D40 B5</strain>
    </source>
</reference>
<feature type="domain" description="Metallo-beta-lactamase" evidence="1">
    <location>
        <begin position="20"/>
        <end position="238"/>
    </location>
</feature>
<dbReference type="EMBL" id="CP002390">
    <property type="protein sequence ID" value="EFE29032.1"/>
    <property type="molecule type" value="Genomic_DNA"/>
</dbReference>
<dbReference type="eggNOG" id="COG1237">
    <property type="taxonomic scope" value="Bacteria"/>
</dbReference>
<dbReference type="GO" id="GO:0016740">
    <property type="term" value="F:transferase activity"/>
    <property type="evidence" value="ECO:0007669"/>
    <property type="project" value="TreeGrafter"/>
</dbReference>
<name>D6GQH9_FILAD</name>
<dbReference type="PANTHER" id="PTHR13754:SF13">
    <property type="entry name" value="METALLO-BETA-LACTAMASE SUPERFAMILY PROTEIN (AFU_ORTHOLOGUE AFUA_3G07630)"/>
    <property type="match status" value="1"/>
</dbReference>
<dbReference type="Proteomes" id="UP000007468">
    <property type="component" value="Chromosome"/>
</dbReference>
<dbReference type="InterPro" id="IPR036866">
    <property type="entry name" value="RibonucZ/Hydroxyglut_hydro"/>
</dbReference>
<evidence type="ECO:0000259" key="1">
    <source>
        <dbReference type="SMART" id="SM00849"/>
    </source>
</evidence>
<dbReference type="PATRIC" id="fig|546269.5.peg.1460"/>
<dbReference type="InterPro" id="IPR001279">
    <property type="entry name" value="Metallo-B-lactamas"/>
</dbReference>
<accession>D6GQH9</accession>